<evidence type="ECO:0000256" key="6">
    <source>
        <dbReference type="ARBA" id="ARBA00023136"/>
    </source>
</evidence>
<evidence type="ECO:0000256" key="4">
    <source>
        <dbReference type="ARBA" id="ARBA00022692"/>
    </source>
</evidence>
<evidence type="ECO:0000256" key="5">
    <source>
        <dbReference type="ARBA" id="ARBA00022989"/>
    </source>
</evidence>
<feature type="domain" description="Cation efflux protein cytoplasmic" evidence="10">
    <location>
        <begin position="240"/>
        <end position="316"/>
    </location>
</feature>
<accession>A0A174AQK0</accession>
<dbReference type="Pfam" id="PF01545">
    <property type="entry name" value="Cation_efflux"/>
    <property type="match status" value="1"/>
</dbReference>
<dbReference type="Gene3D" id="1.20.1510.10">
    <property type="entry name" value="Cation efflux protein transmembrane domain"/>
    <property type="match status" value="1"/>
</dbReference>
<dbReference type="PANTHER" id="PTHR43840">
    <property type="entry name" value="MITOCHONDRIAL METAL TRANSPORTER 1-RELATED"/>
    <property type="match status" value="1"/>
</dbReference>
<feature type="transmembrane region" description="Helical" evidence="8">
    <location>
        <begin position="42"/>
        <end position="62"/>
    </location>
</feature>
<evidence type="ECO:0000256" key="3">
    <source>
        <dbReference type="ARBA" id="ARBA00022448"/>
    </source>
</evidence>
<dbReference type="InterPro" id="IPR002524">
    <property type="entry name" value="Cation_efflux"/>
</dbReference>
<comment type="similarity">
    <text evidence="2">Belongs to the cation diffusion facilitator (CDF) transporter (TC 2.A.4) family.</text>
</comment>
<comment type="subcellular location">
    <subcellularLocation>
        <location evidence="1">Membrane</location>
        <topology evidence="1">Multi-pass membrane protein</topology>
    </subcellularLocation>
</comment>
<dbReference type="Proteomes" id="UP000095431">
    <property type="component" value="Unassembled WGS sequence"/>
</dbReference>
<proteinExistence type="inferred from homology"/>
<dbReference type="AlphaFoldDB" id="A0A174AQK0"/>
<dbReference type="InterPro" id="IPR036837">
    <property type="entry name" value="Cation_efflux_CTD_sf"/>
</dbReference>
<evidence type="ECO:0000259" key="10">
    <source>
        <dbReference type="Pfam" id="PF16916"/>
    </source>
</evidence>
<dbReference type="PANTHER" id="PTHR43840:SF15">
    <property type="entry name" value="MITOCHONDRIAL METAL TRANSPORTER 1-RELATED"/>
    <property type="match status" value="1"/>
</dbReference>
<protein>
    <submittedName>
        <fullName evidence="11">Ferrous-iron efflux pump FieF</fullName>
    </submittedName>
</protein>
<dbReference type="SUPFAM" id="SSF160240">
    <property type="entry name" value="Cation efflux protein cytoplasmic domain-like"/>
    <property type="match status" value="1"/>
</dbReference>
<dbReference type="Pfam" id="PF16916">
    <property type="entry name" value="ZT_dimer"/>
    <property type="match status" value="1"/>
</dbReference>
<dbReference type="eggNOG" id="COG0053">
    <property type="taxonomic scope" value="Bacteria"/>
</dbReference>
<keyword evidence="3" id="KW-0813">Transport</keyword>
<name>A0A174AQK0_9FIRM</name>
<organism evidence="11 12">
    <name type="scientific">Blautia wexlerae</name>
    <dbReference type="NCBI Taxonomy" id="418240"/>
    <lineage>
        <taxon>Bacteria</taxon>
        <taxon>Bacillati</taxon>
        <taxon>Bacillota</taxon>
        <taxon>Clostridia</taxon>
        <taxon>Lachnospirales</taxon>
        <taxon>Lachnospiraceae</taxon>
        <taxon>Blautia</taxon>
    </lineage>
</organism>
<evidence type="ECO:0000256" key="1">
    <source>
        <dbReference type="ARBA" id="ARBA00004141"/>
    </source>
</evidence>
<dbReference type="InterPro" id="IPR050291">
    <property type="entry name" value="CDF_Transporter"/>
</dbReference>
<dbReference type="FunFam" id="1.20.1510.10:FF:000006">
    <property type="entry name" value="Divalent cation efflux transporter"/>
    <property type="match status" value="1"/>
</dbReference>
<evidence type="ECO:0000313" key="11">
    <source>
        <dbReference type="EMBL" id="CUN90149.1"/>
    </source>
</evidence>
<dbReference type="NCBIfam" id="TIGR01297">
    <property type="entry name" value="CDF"/>
    <property type="match status" value="1"/>
</dbReference>
<feature type="domain" description="Cation efflux protein transmembrane" evidence="9">
    <location>
        <begin position="40"/>
        <end position="233"/>
    </location>
</feature>
<evidence type="ECO:0000259" key="9">
    <source>
        <dbReference type="Pfam" id="PF01545"/>
    </source>
</evidence>
<feature type="transmembrane region" description="Helical" evidence="8">
    <location>
        <begin position="108"/>
        <end position="127"/>
    </location>
</feature>
<dbReference type="SUPFAM" id="SSF161111">
    <property type="entry name" value="Cation efflux protein transmembrane domain-like"/>
    <property type="match status" value="1"/>
</dbReference>
<dbReference type="InterPro" id="IPR058533">
    <property type="entry name" value="Cation_efflux_TM"/>
</dbReference>
<sequence>MEQTKKLNMTAMSDKTNSNTTAKKEEPAWEHKVAMKVSGVSIAVNLLLSLFKLLAGILAHSGAMISDAIHSASDVGSTFVVIVGVNLSSKKSDKEHQYGHERMECVSSIILSGLLLATGIGIGMNGIENIIKSTSGASIAIPGTLALIAAVVSIVVKEWMFWYTRSAAKKINSGALMADAWHHRSDAMSSVGAFIGILGARLGFPILDPIASVAICVLIVKASVDIFRDAIDKMVDHSCDEATEESMREVIMGVKGVKGIDLLQTRLFGSKMYVDIEISADGEIPLNEAHDVAENVHHTIEKNFKDVKHCMVHVNPVNE</sequence>
<gene>
    <name evidence="11" type="primary">fieF</name>
    <name evidence="11" type="ORF">ERS852478_01354</name>
</gene>
<reference evidence="11 12" key="1">
    <citation type="submission" date="2015-09" db="EMBL/GenBank/DDBJ databases">
        <authorList>
            <consortium name="Pathogen Informatics"/>
        </authorList>
    </citation>
    <scope>NUCLEOTIDE SEQUENCE [LARGE SCALE GENOMIC DNA]</scope>
    <source>
        <strain evidence="11 12">2789STDY5834863</strain>
    </source>
</reference>
<evidence type="ECO:0000256" key="2">
    <source>
        <dbReference type="ARBA" id="ARBA00008114"/>
    </source>
</evidence>
<dbReference type="GO" id="GO:0016020">
    <property type="term" value="C:membrane"/>
    <property type="evidence" value="ECO:0007669"/>
    <property type="project" value="UniProtKB-SubCell"/>
</dbReference>
<keyword evidence="4 8" id="KW-0812">Transmembrane</keyword>
<feature type="compositionally biased region" description="Polar residues" evidence="7">
    <location>
        <begin position="1"/>
        <end position="21"/>
    </location>
</feature>
<feature type="region of interest" description="Disordered" evidence="7">
    <location>
        <begin position="1"/>
        <end position="27"/>
    </location>
</feature>
<evidence type="ECO:0000256" key="8">
    <source>
        <dbReference type="SAM" id="Phobius"/>
    </source>
</evidence>
<dbReference type="GO" id="GO:0008324">
    <property type="term" value="F:monoatomic cation transmembrane transporter activity"/>
    <property type="evidence" value="ECO:0007669"/>
    <property type="project" value="InterPro"/>
</dbReference>
<keyword evidence="6 8" id="KW-0472">Membrane</keyword>
<keyword evidence="5 8" id="KW-1133">Transmembrane helix</keyword>
<feature type="transmembrane region" description="Helical" evidence="8">
    <location>
        <begin position="139"/>
        <end position="164"/>
    </location>
</feature>
<dbReference type="Gene3D" id="3.30.70.1350">
    <property type="entry name" value="Cation efflux protein, cytoplasmic domain"/>
    <property type="match status" value="1"/>
</dbReference>
<dbReference type="EMBL" id="CYZN01000007">
    <property type="protein sequence ID" value="CUN90149.1"/>
    <property type="molecule type" value="Genomic_DNA"/>
</dbReference>
<dbReference type="InterPro" id="IPR027470">
    <property type="entry name" value="Cation_efflux_CTD"/>
</dbReference>
<feature type="transmembrane region" description="Helical" evidence="8">
    <location>
        <begin position="68"/>
        <end position="87"/>
    </location>
</feature>
<evidence type="ECO:0000313" key="12">
    <source>
        <dbReference type="Proteomes" id="UP000095431"/>
    </source>
</evidence>
<evidence type="ECO:0000256" key="7">
    <source>
        <dbReference type="SAM" id="MobiDB-lite"/>
    </source>
</evidence>
<dbReference type="InterPro" id="IPR027469">
    <property type="entry name" value="Cation_efflux_TMD_sf"/>
</dbReference>